<comment type="function">
    <text evidence="3">NDH-1 shuttles electrons from NADH, via FMN and iron-sulfur (Fe-S) centers, to quinones in the respiratory chain. The immediate electron acceptor for the enzyme in this species is believed to be a menaquinone. Couples the redox reaction to proton translocation (for every two electrons transferred, four hydrogen ions are translocated across the cytoplasmic membrane), and thus conserves the redox energy in a proton gradient.</text>
</comment>
<comment type="subcellular location">
    <subcellularLocation>
        <location evidence="3">Cell membrane</location>
        <topology evidence="3">Peripheral membrane protein</topology>
        <orientation evidence="3">Cytoplasmic side</orientation>
    </subcellularLocation>
</comment>
<proteinExistence type="inferred from homology"/>
<dbReference type="InterPro" id="IPR001268">
    <property type="entry name" value="NADH_UbQ_OxRdtase_30kDa_su"/>
</dbReference>
<protein>
    <recommendedName>
        <fullName evidence="3">NADH-quinone oxidoreductase subunit C</fullName>
        <ecNumber evidence="3">7.1.1.-</ecNumber>
    </recommendedName>
    <alternativeName>
        <fullName evidence="3">NADH dehydrogenase I subunit C</fullName>
    </alternativeName>
    <alternativeName>
        <fullName evidence="3">NDH-1 subunit C</fullName>
    </alternativeName>
</protein>
<dbReference type="Proteomes" id="UP000503399">
    <property type="component" value="Chromosome"/>
</dbReference>
<dbReference type="GO" id="GO:0008137">
    <property type="term" value="F:NADH dehydrogenase (ubiquinone) activity"/>
    <property type="evidence" value="ECO:0007669"/>
    <property type="project" value="InterPro"/>
</dbReference>
<keyword evidence="2 3" id="KW-0813">Transport</keyword>
<dbReference type="InterPro" id="IPR037232">
    <property type="entry name" value="NADH_quin_OxRdtase_su_C/D-like"/>
</dbReference>
<dbReference type="EC" id="7.1.1.-" evidence="3"/>
<keyword evidence="3" id="KW-1278">Translocase</keyword>
<comment type="similarity">
    <text evidence="1 3">Belongs to the complex I 30 kDa subunit family.</text>
</comment>
<keyword evidence="3" id="KW-0874">Quinone</keyword>
<dbReference type="Pfam" id="PF00329">
    <property type="entry name" value="Complex1_30kDa"/>
    <property type="match status" value="1"/>
</dbReference>
<dbReference type="PANTHER" id="PTHR10884:SF14">
    <property type="entry name" value="NADH DEHYDROGENASE [UBIQUINONE] IRON-SULFUR PROTEIN 3, MITOCHONDRIAL"/>
    <property type="match status" value="1"/>
</dbReference>
<dbReference type="GO" id="GO:0005886">
    <property type="term" value="C:plasma membrane"/>
    <property type="evidence" value="ECO:0007669"/>
    <property type="project" value="UniProtKB-SubCell"/>
</dbReference>
<organism evidence="5 6">
    <name type="scientific">Candidatus Hydrogenisulfobacillus filiaventi</name>
    <dbReference type="NCBI Taxonomy" id="2707344"/>
    <lineage>
        <taxon>Bacteria</taxon>
        <taxon>Bacillati</taxon>
        <taxon>Bacillota</taxon>
        <taxon>Clostridia</taxon>
        <taxon>Eubacteriales</taxon>
        <taxon>Clostridiales Family XVII. Incertae Sedis</taxon>
        <taxon>Candidatus Hydrogenisulfobacillus</taxon>
    </lineage>
</organism>
<sequence>MRPMPEAGTEAWAARFPGRVQAVAAVDQPTLLVASPADLPEVLAALKADGYALLLDVTAVDFLPRRPRFEVVYHLTRPEGGPGSRLRVKVPVAEGEEVPTATRLWPGADWPERETYDLFGIVFQGHPHLARIYLPDDWEGHPLRKDYPRTGFRID</sequence>
<dbReference type="Gene3D" id="3.30.460.80">
    <property type="entry name" value="NADH:ubiquinone oxidoreductase, 30kDa subunit"/>
    <property type="match status" value="1"/>
</dbReference>
<gene>
    <name evidence="3 5" type="primary">nuoC</name>
    <name evidence="5" type="ORF">R50_1840</name>
</gene>
<evidence type="ECO:0000256" key="3">
    <source>
        <dbReference type="HAMAP-Rule" id="MF_01357"/>
    </source>
</evidence>
<reference evidence="5 6" key="1">
    <citation type="submission" date="2020-02" db="EMBL/GenBank/DDBJ databases">
        <authorList>
            <person name="Hogendoorn C."/>
        </authorList>
    </citation>
    <scope>NUCLEOTIDE SEQUENCE [LARGE SCALE GENOMIC DNA]</scope>
    <source>
        <strain evidence="5">R501</strain>
    </source>
</reference>
<evidence type="ECO:0000256" key="2">
    <source>
        <dbReference type="ARBA" id="ARBA00022448"/>
    </source>
</evidence>
<name>A0A6F8ZIR5_9FIRM</name>
<dbReference type="NCBIfam" id="TIGR01961">
    <property type="entry name" value="NuoC_fam"/>
    <property type="match status" value="1"/>
</dbReference>
<keyword evidence="6" id="KW-1185">Reference proteome</keyword>
<dbReference type="InterPro" id="IPR010218">
    <property type="entry name" value="NADH_DH_suC"/>
</dbReference>
<evidence type="ECO:0000313" key="6">
    <source>
        <dbReference type="Proteomes" id="UP000503399"/>
    </source>
</evidence>
<feature type="domain" description="NADH:ubiquinone oxidoreductase 30kDa subunit" evidence="4">
    <location>
        <begin position="34"/>
        <end position="151"/>
    </location>
</feature>
<keyword evidence="3" id="KW-0520">NAD</keyword>
<evidence type="ECO:0000313" key="5">
    <source>
        <dbReference type="EMBL" id="CAB1129341.1"/>
    </source>
</evidence>
<dbReference type="EMBL" id="LR778114">
    <property type="protein sequence ID" value="CAB1129341.1"/>
    <property type="molecule type" value="Genomic_DNA"/>
</dbReference>
<keyword evidence="3" id="KW-0472">Membrane</keyword>
<dbReference type="HAMAP" id="MF_01357">
    <property type="entry name" value="NDH1_NuoC"/>
    <property type="match status" value="1"/>
</dbReference>
<dbReference type="PANTHER" id="PTHR10884">
    <property type="entry name" value="NADH DEHYDROGENASE UBIQUINONE IRON-SULFUR PROTEIN 3"/>
    <property type="match status" value="1"/>
</dbReference>
<evidence type="ECO:0000259" key="4">
    <source>
        <dbReference type="Pfam" id="PF00329"/>
    </source>
</evidence>
<dbReference type="KEGG" id="hfv:R50_1840"/>
<dbReference type="GO" id="GO:0050136">
    <property type="term" value="F:NADH dehydrogenase (quinone) (non-electrogenic) activity"/>
    <property type="evidence" value="ECO:0007669"/>
    <property type="project" value="UniProtKB-UniRule"/>
</dbReference>
<accession>A0A6F8ZIR5</accession>
<dbReference type="GO" id="GO:0048038">
    <property type="term" value="F:quinone binding"/>
    <property type="evidence" value="ECO:0007669"/>
    <property type="project" value="UniProtKB-KW"/>
</dbReference>
<dbReference type="AlphaFoldDB" id="A0A6F8ZIR5"/>
<dbReference type="SUPFAM" id="SSF143243">
    <property type="entry name" value="Nqo5-like"/>
    <property type="match status" value="1"/>
</dbReference>
<evidence type="ECO:0000256" key="1">
    <source>
        <dbReference type="ARBA" id="ARBA00007569"/>
    </source>
</evidence>
<comment type="catalytic activity">
    <reaction evidence="3">
        <text>a quinone + NADH + 5 H(+)(in) = a quinol + NAD(+) + 4 H(+)(out)</text>
        <dbReference type="Rhea" id="RHEA:57888"/>
        <dbReference type="ChEBI" id="CHEBI:15378"/>
        <dbReference type="ChEBI" id="CHEBI:24646"/>
        <dbReference type="ChEBI" id="CHEBI:57540"/>
        <dbReference type="ChEBI" id="CHEBI:57945"/>
        <dbReference type="ChEBI" id="CHEBI:132124"/>
    </reaction>
</comment>
<keyword evidence="3" id="KW-1003">Cell membrane</keyword>
<comment type="subunit">
    <text evidence="3">NDH-1 is composed of 14 different subunits. Subunits NuoB, C, D, E, F, and G constitute the peripheral sector of the complex.</text>
</comment>